<accession>A0A0G3BQY8</accession>
<dbReference type="OrthoDB" id="9780299at2"/>
<dbReference type="PATRIC" id="fig|413882.6.peg.5369"/>
<dbReference type="KEGG" id="pbh:AAW51_5143"/>
<dbReference type="SUPFAM" id="SSF88946">
    <property type="entry name" value="Sigma2 domain of RNA polymerase sigma factors"/>
    <property type="match status" value="1"/>
</dbReference>
<dbReference type="STRING" id="413882.AAW51_5143"/>
<dbReference type="Proteomes" id="UP000035352">
    <property type="component" value="Chromosome"/>
</dbReference>
<name>A0A0G3BQY8_9BURK</name>
<sequence length="433" mass="46551">MSQPVHRAVEAVWRLECAKITAGVARMVRDVGLAEELAQDALVAALEHWPTAGVPDNPGAWLMATAKNRALDRLRRDKLVAGKHEQLGHELEAQEALIVPDFVDALDAARADEIGDDLLRLIFTACHPVLSTDARVALTLKLLGGLTTAEIARAYLVPEPTIAQRIVRAKRTLSAAKVPFELPRGDTLAARLASVLEVIYLIFNEGYTATAGEDWMRPALCDEALRLGRILAGLSPDEPEVHGLVALMELQASRAAARTDSEGRPVLLLAQDRSRWDRLLIRRGLAALERAEALGGALGPYALQAAIAACHARAAVPEATDWPRIAALYDALAQALPSPVVELNRAVAVGMAYGPAQGLAIIDAMRDEPALQGYHWLPSVRGDLLAKLGRADEARAEFERAAALVRNERERALLIERASSLGGAQPASGGRTH</sequence>
<dbReference type="Pfam" id="PF20239">
    <property type="entry name" value="DUF6596"/>
    <property type="match status" value="1"/>
</dbReference>
<dbReference type="PANTHER" id="PTHR47756">
    <property type="entry name" value="BLL6612 PROTEIN-RELATED"/>
    <property type="match status" value="1"/>
</dbReference>
<dbReference type="InterPro" id="IPR007627">
    <property type="entry name" value="RNA_pol_sigma70_r2"/>
</dbReference>
<feature type="domain" description="RNA polymerase sigma-70 region 2" evidence="1">
    <location>
        <begin position="24"/>
        <end position="78"/>
    </location>
</feature>
<dbReference type="InterPro" id="IPR046531">
    <property type="entry name" value="DUF6596"/>
</dbReference>
<feature type="domain" description="RNA polymerase sigma factor 70 region 4 type 2" evidence="2">
    <location>
        <begin position="122"/>
        <end position="173"/>
    </location>
</feature>
<dbReference type="InterPro" id="IPR036388">
    <property type="entry name" value="WH-like_DNA-bd_sf"/>
</dbReference>
<dbReference type="Pfam" id="PF08281">
    <property type="entry name" value="Sigma70_r4_2"/>
    <property type="match status" value="1"/>
</dbReference>
<dbReference type="Pfam" id="PF04542">
    <property type="entry name" value="Sigma70_r2"/>
    <property type="match status" value="1"/>
</dbReference>
<proteinExistence type="predicted"/>
<dbReference type="InterPro" id="IPR013324">
    <property type="entry name" value="RNA_pol_sigma_r3/r4-like"/>
</dbReference>
<dbReference type="EMBL" id="CP011371">
    <property type="protein sequence ID" value="AKJ31834.1"/>
    <property type="molecule type" value="Genomic_DNA"/>
</dbReference>
<feature type="domain" description="DUF6596" evidence="3">
    <location>
        <begin position="191"/>
        <end position="291"/>
    </location>
</feature>
<gene>
    <name evidence="4" type="ORF">AAW51_5143</name>
</gene>
<evidence type="ECO:0000313" key="5">
    <source>
        <dbReference type="Proteomes" id="UP000035352"/>
    </source>
</evidence>
<dbReference type="SUPFAM" id="SSF88659">
    <property type="entry name" value="Sigma3 and sigma4 domains of RNA polymerase sigma factors"/>
    <property type="match status" value="1"/>
</dbReference>
<dbReference type="InterPro" id="IPR014284">
    <property type="entry name" value="RNA_pol_sigma-70_dom"/>
</dbReference>
<evidence type="ECO:0000313" key="4">
    <source>
        <dbReference type="EMBL" id="AKJ31834.1"/>
    </source>
</evidence>
<dbReference type="InterPro" id="IPR013325">
    <property type="entry name" value="RNA_pol_sigma_r2"/>
</dbReference>
<dbReference type="NCBIfam" id="TIGR02937">
    <property type="entry name" value="sigma70-ECF"/>
    <property type="match status" value="1"/>
</dbReference>
<protein>
    <submittedName>
        <fullName evidence="4">RNA polymerase subunit sigma-24</fullName>
    </submittedName>
</protein>
<evidence type="ECO:0000259" key="1">
    <source>
        <dbReference type="Pfam" id="PF04542"/>
    </source>
</evidence>
<reference evidence="4 5" key="1">
    <citation type="submission" date="2015-05" db="EMBL/GenBank/DDBJ databases">
        <authorList>
            <person name="Tang B."/>
            <person name="Yu Y."/>
        </authorList>
    </citation>
    <scope>NUCLEOTIDE SEQUENCE [LARGE SCALE GENOMIC DNA]</scope>
    <source>
        <strain evidence="4 5">DSM 7029</strain>
    </source>
</reference>
<dbReference type="Gene3D" id="1.10.10.10">
    <property type="entry name" value="Winged helix-like DNA-binding domain superfamily/Winged helix DNA-binding domain"/>
    <property type="match status" value="1"/>
</dbReference>
<dbReference type="GO" id="GO:0016987">
    <property type="term" value="F:sigma factor activity"/>
    <property type="evidence" value="ECO:0007669"/>
    <property type="project" value="InterPro"/>
</dbReference>
<dbReference type="AlphaFoldDB" id="A0A0G3BQY8"/>
<dbReference type="Gene3D" id="1.10.1740.10">
    <property type="match status" value="1"/>
</dbReference>
<keyword evidence="5" id="KW-1185">Reference proteome</keyword>
<dbReference type="GO" id="GO:0006352">
    <property type="term" value="P:DNA-templated transcription initiation"/>
    <property type="evidence" value="ECO:0007669"/>
    <property type="project" value="InterPro"/>
</dbReference>
<dbReference type="InterPro" id="IPR013249">
    <property type="entry name" value="RNA_pol_sigma70_r4_t2"/>
</dbReference>
<evidence type="ECO:0000259" key="3">
    <source>
        <dbReference type="Pfam" id="PF20239"/>
    </source>
</evidence>
<dbReference type="PANTHER" id="PTHR47756:SF1">
    <property type="entry name" value="BLL0085 PROTEIN"/>
    <property type="match status" value="1"/>
</dbReference>
<evidence type="ECO:0000259" key="2">
    <source>
        <dbReference type="Pfam" id="PF08281"/>
    </source>
</evidence>
<dbReference type="GO" id="GO:0003677">
    <property type="term" value="F:DNA binding"/>
    <property type="evidence" value="ECO:0007669"/>
    <property type="project" value="InterPro"/>
</dbReference>
<dbReference type="RefSeq" id="WP_047196885.1">
    <property type="nucleotide sequence ID" value="NZ_CP011371.1"/>
</dbReference>
<organism evidence="4 5">
    <name type="scientific">Caldimonas brevitalea</name>
    <dbReference type="NCBI Taxonomy" id="413882"/>
    <lineage>
        <taxon>Bacteria</taxon>
        <taxon>Pseudomonadati</taxon>
        <taxon>Pseudomonadota</taxon>
        <taxon>Betaproteobacteria</taxon>
        <taxon>Burkholderiales</taxon>
        <taxon>Sphaerotilaceae</taxon>
        <taxon>Caldimonas</taxon>
    </lineage>
</organism>